<dbReference type="Gene3D" id="3.40.1550.10">
    <property type="entry name" value="CheC-like"/>
    <property type="match status" value="1"/>
</dbReference>
<dbReference type="OrthoDB" id="9790435at2"/>
<dbReference type="SUPFAM" id="SSF103039">
    <property type="entry name" value="CheC-like"/>
    <property type="match status" value="1"/>
</dbReference>
<dbReference type="Proteomes" id="UP000323824">
    <property type="component" value="Chromosome"/>
</dbReference>
<dbReference type="PANTHER" id="PTHR39452:SF1">
    <property type="entry name" value="CHEY-P PHOSPHATASE CHEX"/>
    <property type="match status" value="1"/>
</dbReference>
<dbReference type="CDD" id="cd17906">
    <property type="entry name" value="CheX"/>
    <property type="match status" value="1"/>
</dbReference>
<dbReference type="RefSeq" id="WP_149566484.1">
    <property type="nucleotide sequence ID" value="NZ_CP035807.1"/>
</dbReference>
<sequence>MDSTIINPFLKTTITTFTQMFNVQPVLGKPFLVKQQLTHQWSISGIIGIVGDIEGILVIRLTQDLALKLLNQTGMDYDNEEECSEMKRGLVAEIANVISGNALPLLKANKLDITPPIVIQGDNHTISWPSNSPKIGIPFSSEMGDFEIQISITS</sequence>
<reference evidence="3 4" key="1">
    <citation type="submission" date="2019-02" db="EMBL/GenBank/DDBJ databases">
        <authorList>
            <person name="Fomenkov A."/>
            <person name="Dubinina G."/>
            <person name="Grabovich M."/>
            <person name="Vincze T."/>
            <person name="Roberts R.J."/>
        </authorList>
    </citation>
    <scope>NUCLEOTIDE SEQUENCE [LARGE SCALE GENOMIC DNA]</scope>
    <source>
        <strain evidence="3 4">P</strain>
    </source>
</reference>
<dbReference type="InterPro" id="IPR038756">
    <property type="entry name" value="CheX-like"/>
</dbReference>
<accession>A0A5C1Q990</accession>
<dbReference type="EMBL" id="CP035807">
    <property type="protein sequence ID" value="QEN03224.1"/>
    <property type="molecule type" value="Genomic_DNA"/>
</dbReference>
<evidence type="ECO:0000313" key="3">
    <source>
        <dbReference type="EMBL" id="QEN03224.1"/>
    </source>
</evidence>
<evidence type="ECO:0000313" key="4">
    <source>
        <dbReference type="Proteomes" id="UP000323824"/>
    </source>
</evidence>
<dbReference type="KEGG" id="sper:EW093_00395"/>
<dbReference type="Pfam" id="PF13690">
    <property type="entry name" value="CheX"/>
    <property type="match status" value="1"/>
</dbReference>
<name>A0A5C1Q990_9SPIO</name>
<keyword evidence="1" id="KW-0145">Chemotaxis</keyword>
<evidence type="ECO:0000259" key="2">
    <source>
        <dbReference type="Pfam" id="PF13690"/>
    </source>
</evidence>
<keyword evidence="4" id="KW-1185">Reference proteome</keyword>
<dbReference type="AlphaFoldDB" id="A0A5C1Q990"/>
<dbReference type="InterPro" id="IPR028051">
    <property type="entry name" value="CheX-like_dom"/>
</dbReference>
<gene>
    <name evidence="3" type="ORF">EW093_00395</name>
</gene>
<reference evidence="3 4" key="2">
    <citation type="submission" date="2019-09" db="EMBL/GenBank/DDBJ databases">
        <title>Complete Genome Sequence and Methylome Analysis of free living Spirochaetas.</title>
        <authorList>
            <person name="Leshcheva N."/>
            <person name="Mikheeva N."/>
        </authorList>
    </citation>
    <scope>NUCLEOTIDE SEQUENCE [LARGE SCALE GENOMIC DNA]</scope>
    <source>
        <strain evidence="3 4">P</strain>
    </source>
</reference>
<dbReference type="GO" id="GO:0006935">
    <property type="term" value="P:chemotaxis"/>
    <property type="evidence" value="ECO:0007669"/>
    <property type="project" value="UniProtKB-KW"/>
</dbReference>
<dbReference type="InterPro" id="IPR028976">
    <property type="entry name" value="CheC-like_sf"/>
</dbReference>
<feature type="domain" description="Chemotaxis phosphatase CheX-like" evidence="2">
    <location>
        <begin position="43"/>
        <end position="140"/>
    </location>
</feature>
<evidence type="ECO:0000256" key="1">
    <source>
        <dbReference type="ARBA" id="ARBA00022500"/>
    </source>
</evidence>
<dbReference type="PANTHER" id="PTHR39452">
    <property type="entry name" value="CHEY-P PHOSPHATASE CHEX"/>
    <property type="match status" value="1"/>
</dbReference>
<proteinExistence type="predicted"/>
<protein>
    <submittedName>
        <fullName evidence="3">Chemotaxis protein CheX</fullName>
    </submittedName>
</protein>
<organism evidence="3 4">
    <name type="scientific">Thiospirochaeta perfilievii</name>
    <dbReference type="NCBI Taxonomy" id="252967"/>
    <lineage>
        <taxon>Bacteria</taxon>
        <taxon>Pseudomonadati</taxon>
        <taxon>Spirochaetota</taxon>
        <taxon>Spirochaetia</taxon>
        <taxon>Spirochaetales</taxon>
        <taxon>Spirochaetaceae</taxon>
        <taxon>Thiospirochaeta</taxon>
    </lineage>
</organism>